<protein>
    <submittedName>
        <fullName evidence="1">Uncharacterized protein</fullName>
    </submittedName>
</protein>
<reference evidence="1" key="1">
    <citation type="journal article" date="2021" name="PeerJ">
        <title>Extensive microbial diversity within the chicken gut microbiome revealed by metagenomics and culture.</title>
        <authorList>
            <person name="Gilroy R."/>
            <person name="Ravi A."/>
            <person name="Getino M."/>
            <person name="Pursley I."/>
            <person name="Horton D.L."/>
            <person name="Alikhan N.F."/>
            <person name="Baker D."/>
            <person name="Gharbi K."/>
            <person name="Hall N."/>
            <person name="Watson M."/>
            <person name="Adriaenssens E.M."/>
            <person name="Foster-Nyarko E."/>
            <person name="Jarju S."/>
            <person name="Secka A."/>
            <person name="Antonio M."/>
            <person name="Oren A."/>
            <person name="Chaudhuri R.R."/>
            <person name="La Ragione R."/>
            <person name="Hildebrand F."/>
            <person name="Pallen M.J."/>
        </authorList>
    </citation>
    <scope>NUCLEOTIDE SEQUENCE</scope>
    <source>
        <strain evidence="1">CHK186-1790</strain>
    </source>
</reference>
<name>A0A9D2P3U2_9FIRM</name>
<sequence>MDAIMDDFWEAVRHARLQFLSHDPDYIQEKETWDRRWGHFLDTHPPEARIGVLGLIDAVNLLRFREMEDAFFFGLRLGTAIGRLELTEEG</sequence>
<accession>A0A9D2P3U2</accession>
<dbReference type="AlphaFoldDB" id="A0A9D2P3U2"/>
<dbReference type="EMBL" id="DWWJ01000189">
    <property type="protein sequence ID" value="HJC41883.1"/>
    <property type="molecule type" value="Genomic_DNA"/>
</dbReference>
<proteinExistence type="predicted"/>
<evidence type="ECO:0000313" key="2">
    <source>
        <dbReference type="Proteomes" id="UP000823882"/>
    </source>
</evidence>
<gene>
    <name evidence="1" type="ORF">H9701_10090</name>
</gene>
<organism evidence="1 2">
    <name type="scientific">Candidatus Intestinimonas pullistercoris</name>
    <dbReference type="NCBI Taxonomy" id="2838623"/>
    <lineage>
        <taxon>Bacteria</taxon>
        <taxon>Bacillati</taxon>
        <taxon>Bacillota</taxon>
        <taxon>Clostridia</taxon>
        <taxon>Eubacteriales</taxon>
        <taxon>Intestinimonas</taxon>
    </lineage>
</organism>
<comment type="caution">
    <text evidence="1">The sequence shown here is derived from an EMBL/GenBank/DDBJ whole genome shotgun (WGS) entry which is preliminary data.</text>
</comment>
<reference evidence="1" key="2">
    <citation type="submission" date="2021-04" db="EMBL/GenBank/DDBJ databases">
        <authorList>
            <person name="Gilroy R."/>
        </authorList>
    </citation>
    <scope>NUCLEOTIDE SEQUENCE</scope>
    <source>
        <strain evidence="1">CHK186-1790</strain>
    </source>
</reference>
<dbReference type="Proteomes" id="UP000823882">
    <property type="component" value="Unassembled WGS sequence"/>
</dbReference>
<evidence type="ECO:0000313" key="1">
    <source>
        <dbReference type="EMBL" id="HJC41883.1"/>
    </source>
</evidence>